<evidence type="ECO:0000313" key="2">
    <source>
        <dbReference type="EMBL" id="MFC6790116.1"/>
    </source>
</evidence>
<comment type="similarity">
    <text evidence="1">Belongs to the ros/MucR family.</text>
</comment>
<keyword evidence="3" id="KW-1185">Reference proteome</keyword>
<reference evidence="3" key="1">
    <citation type="journal article" date="2019" name="Int. J. Syst. Evol. Microbiol.">
        <title>The Global Catalogue of Microorganisms (GCM) 10K type strain sequencing project: providing services to taxonomists for standard genome sequencing and annotation.</title>
        <authorList>
            <consortium name="The Broad Institute Genomics Platform"/>
            <consortium name="The Broad Institute Genome Sequencing Center for Infectious Disease"/>
            <person name="Wu L."/>
            <person name="Ma J."/>
        </authorList>
    </citation>
    <scope>NUCLEOTIDE SEQUENCE [LARGE SCALE GENOMIC DNA]</scope>
    <source>
        <strain evidence="3">CCUG 48316</strain>
    </source>
</reference>
<dbReference type="Pfam" id="PF05443">
    <property type="entry name" value="ROS_MUCR"/>
    <property type="match status" value="1"/>
</dbReference>
<protein>
    <submittedName>
        <fullName evidence="2">MucR family transcriptional regulator</fullName>
    </submittedName>
</protein>
<evidence type="ECO:0000256" key="1">
    <source>
        <dbReference type="ARBA" id="ARBA00007031"/>
    </source>
</evidence>
<organism evidence="2 3">
    <name type="scientific">Methylobacterium komagatae</name>
    <dbReference type="NCBI Taxonomy" id="374425"/>
    <lineage>
        <taxon>Bacteria</taxon>
        <taxon>Pseudomonadati</taxon>
        <taxon>Pseudomonadota</taxon>
        <taxon>Alphaproteobacteria</taxon>
        <taxon>Hyphomicrobiales</taxon>
        <taxon>Methylobacteriaceae</taxon>
        <taxon>Methylobacterium</taxon>
    </lineage>
</organism>
<name>A0ABW2BJ28_9HYPH</name>
<gene>
    <name evidence="2" type="ORF">ACFQE0_11105</name>
</gene>
<dbReference type="Gene3D" id="1.10.10.1550">
    <property type="entry name" value="ROS/MUCR transcriptional regulator protein"/>
    <property type="match status" value="1"/>
</dbReference>
<comment type="caution">
    <text evidence="2">The sequence shown here is derived from an EMBL/GenBank/DDBJ whole genome shotgun (WGS) entry which is preliminary data.</text>
</comment>
<evidence type="ECO:0000313" key="3">
    <source>
        <dbReference type="Proteomes" id="UP001596292"/>
    </source>
</evidence>
<dbReference type="RefSeq" id="WP_378969537.1">
    <property type="nucleotide sequence ID" value="NZ_JBHSWN010000001.1"/>
</dbReference>
<sequence length="147" mass="15723">MSQETEGQRLDFIVAASDIVAAYVSNNHVAAADLPALIITIHQALGTLASGAPAHEEEAVEKPSAAQVRKSVQQDAIISFIDGRRYKTLKRHLAAHGFNPASYREKFGLGADYPMVAPAYSEKRSNLAKSLGLGRPAEQPSPRSKAA</sequence>
<proteinExistence type="inferred from homology"/>
<dbReference type="InterPro" id="IPR041920">
    <property type="entry name" value="ROS/MUCR_sf"/>
</dbReference>
<dbReference type="Proteomes" id="UP001596292">
    <property type="component" value="Unassembled WGS sequence"/>
</dbReference>
<dbReference type="InterPro" id="IPR008807">
    <property type="entry name" value="ROS_MUCR"/>
</dbReference>
<accession>A0ABW2BJ28</accession>
<dbReference type="EMBL" id="JBHSWN010000001">
    <property type="protein sequence ID" value="MFC6790116.1"/>
    <property type="molecule type" value="Genomic_DNA"/>
</dbReference>